<dbReference type="EMBL" id="LQYE01000007">
    <property type="protein sequence ID" value="OAT69400.1"/>
    <property type="molecule type" value="Genomic_DNA"/>
</dbReference>
<dbReference type="Proteomes" id="UP000186919">
    <property type="component" value="Unassembled WGS sequence"/>
</dbReference>
<dbReference type="RefSeq" id="WP_064628966.1">
    <property type="nucleotide sequence ID" value="NZ_LQYE01000007.1"/>
</dbReference>
<evidence type="ECO:0000313" key="1">
    <source>
        <dbReference type="EMBL" id="OAT69400.1"/>
    </source>
</evidence>
<name>A0A179VBX9_9MYCO</name>
<accession>A0A179VBX9</accession>
<dbReference type="AlphaFoldDB" id="A0A179VBX9"/>
<sequence length="123" mass="13491">MPDRANHDPGNGDHRIDDRRDDGRALYRVAVVVFAEAKGADRLDASHSVAMTLRDLLHRHGTETSTGLVRLEVDGHTSPYAPTDVYLIADVHQILDASMALSNGYLWCEPTRLAFPAGDKGAR</sequence>
<proteinExistence type="predicted"/>
<comment type="caution">
    <text evidence="1">The sequence shown here is derived from an EMBL/GenBank/DDBJ whole genome shotgun (WGS) entry which is preliminary data.</text>
</comment>
<gene>
    <name evidence="1" type="ORF">AWB85_21810</name>
</gene>
<reference evidence="1 2" key="1">
    <citation type="submission" date="2016-01" db="EMBL/GenBank/DDBJ databases">
        <title>Mycobacterium immunogenum strain CD11_6 genome sequencing and assembly.</title>
        <authorList>
            <person name="Kaur G."/>
            <person name="Nair G.R."/>
            <person name="Mayilraj S."/>
        </authorList>
    </citation>
    <scope>NUCLEOTIDE SEQUENCE [LARGE SCALE GENOMIC DNA]</scope>
    <source>
        <strain evidence="1 2">CD11-6</strain>
    </source>
</reference>
<protein>
    <submittedName>
        <fullName evidence="1">Uncharacterized protein</fullName>
    </submittedName>
</protein>
<evidence type="ECO:0000313" key="2">
    <source>
        <dbReference type="Proteomes" id="UP000186919"/>
    </source>
</evidence>
<organism evidence="1 2">
    <name type="scientific">Mycobacteroides immunogenum</name>
    <dbReference type="NCBI Taxonomy" id="83262"/>
    <lineage>
        <taxon>Bacteria</taxon>
        <taxon>Bacillati</taxon>
        <taxon>Actinomycetota</taxon>
        <taxon>Actinomycetes</taxon>
        <taxon>Mycobacteriales</taxon>
        <taxon>Mycobacteriaceae</taxon>
        <taxon>Mycobacteroides</taxon>
    </lineage>
</organism>